<accession>E0VE99</accession>
<dbReference type="InterPro" id="IPR013083">
    <property type="entry name" value="Znf_RING/FYVE/PHD"/>
</dbReference>
<dbReference type="Gene3D" id="2.60.210.10">
    <property type="entry name" value="Apoptosis, Tumor Necrosis Factor Receptor Associated Protein 2, Chain A"/>
    <property type="match status" value="1"/>
</dbReference>
<evidence type="ECO:0000256" key="4">
    <source>
        <dbReference type="ARBA" id="ARBA00022771"/>
    </source>
</evidence>
<dbReference type="SMART" id="SM00184">
    <property type="entry name" value="RING"/>
    <property type="match status" value="1"/>
</dbReference>
<dbReference type="PIRSF" id="PIRSF015614">
    <property type="entry name" value="TRAF"/>
    <property type="match status" value="1"/>
</dbReference>
<dbReference type="SUPFAM" id="SSF49599">
    <property type="entry name" value="TRAF domain-like"/>
    <property type="match status" value="1"/>
</dbReference>
<evidence type="ECO:0008006" key="13">
    <source>
        <dbReference type="Google" id="ProtNLM"/>
    </source>
</evidence>
<dbReference type="InterPro" id="IPR017907">
    <property type="entry name" value="Znf_RING_CS"/>
</dbReference>
<keyword evidence="2" id="KW-0963">Cytoplasm</keyword>
<evidence type="ECO:0000259" key="9">
    <source>
        <dbReference type="PROSITE" id="PS50144"/>
    </source>
</evidence>
<dbReference type="AlphaFoldDB" id="E0VE99"/>
<dbReference type="EnsemblMetazoa" id="PHUM129280-RA">
    <property type="protein sequence ID" value="PHUM129280-PA"/>
    <property type="gene ID" value="PHUM129280"/>
</dbReference>
<protein>
    <recommendedName>
        <fullName evidence="13">TNF receptor-associated factor</fullName>
    </recommendedName>
</protein>
<dbReference type="InterPro" id="IPR018957">
    <property type="entry name" value="Znf_C3HC4_RING-type"/>
</dbReference>
<proteinExistence type="predicted"/>
<evidence type="ECO:0000256" key="3">
    <source>
        <dbReference type="ARBA" id="ARBA00022723"/>
    </source>
</evidence>
<dbReference type="PANTHER" id="PTHR10131:SF152">
    <property type="entry name" value="TNF RECEPTOR-ASSOCIATED FACTOR 6"/>
    <property type="match status" value="1"/>
</dbReference>
<dbReference type="GO" id="GO:0061630">
    <property type="term" value="F:ubiquitin protein ligase activity"/>
    <property type="evidence" value="ECO:0007669"/>
    <property type="project" value="TreeGrafter"/>
</dbReference>
<comment type="subcellular location">
    <subcellularLocation>
        <location evidence="1">Cytoplasm</location>
    </subcellularLocation>
</comment>
<dbReference type="HOGENOM" id="CLU_021061_1_0_1"/>
<dbReference type="PANTHER" id="PTHR10131">
    <property type="entry name" value="TNF RECEPTOR ASSOCIATED FACTOR"/>
    <property type="match status" value="1"/>
</dbReference>
<reference evidence="11" key="3">
    <citation type="submission" date="2020-05" db="UniProtKB">
        <authorList>
            <consortium name="EnsemblMetazoa"/>
        </authorList>
    </citation>
    <scope>IDENTIFICATION</scope>
    <source>
        <strain evidence="11">USDA</strain>
    </source>
</reference>
<dbReference type="InterPro" id="IPR012227">
    <property type="entry name" value="TNF_rcpt-assoc_TRAF_met"/>
</dbReference>
<feature type="domain" description="RING-type" evidence="8">
    <location>
        <begin position="19"/>
        <end position="57"/>
    </location>
</feature>
<evidence type="ECO:0000256" key="5">
    <source>
        <dbReference type="ARBA" id="ARBA00022833"/>
    </source>
</evidence>
<evidence type="ECO:0000256" key="1">
    <source>
        <dbReference type="ARBA" id="ARBA00004496"/>
    </source>
</evidence>
<dbReference type="InterPro" id="IPR008974">
    <property type="entry name" value="TRAF-like"/>
</dbReference>
<evidence type="ECO:0000256" key="7">
    <source>
        <dbReference type="SAM" id="Coils"/>
    </source>
</evidence>
<dbReference type="EMBL" id="AAZO01001503">
    <property type="status" value="NOT_ANNOTATED_CDS"/>
    <property type="molecule type" value="Genomic_DNA"/>
</dbReference>
<dbReference type="CTD" id="8234062"/>
<dbReference type="OMA" id="FMHLQAL"/>
<dbReference type="FunCoup" id="E0VE99">
    <property type="interactions" value="1333"/>
</dbReference>
<dbReference type="STRING" id="121224.E0VE99"/>
<dbReference type="RefSeq" id="XP_002424443.1">
    <property type="nucleotide sequence ID" value="XM_002424398.1"/>
</dbReference>
<feature type="coiled-coil region" evidence="7">
    <location>
        <begin position="206"/>
        <end position="240"/>
    </location>
</feature>
<dbReference type="VEuPathDB" id="VectorBase:PHUM129280"/>
<dbReference type="GO" id="GO:0005737">
    <property type="term" value="C:cytoplasm"/>
    <property type="evidence" value="ECO:0007669"/>
    <property type="project" value="UniProtKB-SubCell"/>
</dbReference>
<dbReference type="Pfam" id="PF21355">
    <property type="entry name" value="TRAF-mep_MATH"/>
    <property type="match status" value="1"/>
</dbReference>
<dbReference type="GO" id="GO:0031663">
    <property type="term" value="P:lipopolysaccharide-mediated signaling pathway"/>
    <property type="evidence" value="ECO:0007669"/>
    <property type="project" value="TreeGrafter"/>
</dbReference>
<evidence type="ECO:0000313" key="11">
    <source>
        <dbReference type="EnsemblMetazoa" id="PHUM129280-PA"/>
    </source>
</evidence>
<dbReference type="GO" id="GO:0008270">
    <property type="term" value="F:zinc ion binding"/>
    <property type="evidence" value="ECO:0007669"/>
    <property type="project" value="UniProtKB-KW"/>
</dbReference>
<dbReference type="InterPro" id="IPR002083">
    <property type="entry name" value="MATH/TRAF_dom"/>
</dbReference>
<gene>
    <name evidence="11" type="primary">8234062</name>
    <name evidence="10" type="ORF">Phum_PHUM129280</name>
</gene>
<keyword evidence="4 6" id="KW-0863">Zinc-finger</keyword>
<dbReference type="GO" id="GO:0042981">
    <property type="term" value="P:regulation of apoptotic process"/>
    <property type="evidence" value="ECO:0007669"/>
    <property type="project" value="InterPro"/>
</dbReference>
<dbReference type="GeneID" id="8234062"/>
<keyword evidence="5" id="KW-0862">Zinc</keyword>
<name>E0VE99_PEDHC</name>
<evidence type="ECO:0000313" key="10">
    <source>
        <dbReference type="EMBL" id="EEB11705.1"/>
    </source>
</evidence>
<dbReference type="Pfam" id="PF00097">
    <property type="entry name" value="zf-C3HC4"/>
    <property type="match status" value="1"/>
</dbReference>
<dbReference type="SUPFAM" id="SSF57850">
    <property type="entry name" value="RING/U-box"/>
    <property type="match status" value="1"/>
</dbReference>
<dbReference type="PROSITE" id="PS50144">
    <property type="entry name" value="MATH"/>
    <property type="match status" value="1"/>
</dbReference>
<dbReference type="GO" id="GO:0045087">
    <property type="term" value="P:innate immune response"/>
    <property type="evidence" value="ECO:0007669"/>
    <property type="project" value="TreeGrafter"/>
</dbReference>
<dbReference type="InterPro" id="IPR049342">
    <property type="entry name" value="TRAF1-6_MATH_dom"/>
</dbReference>
<dbReference type="KEGG" id="phu:Phum_PHUM129280"/>
<dbReference type="InterPro" id="IPR001841">
    <property type="entry name" value="Znf_RING"/>
</dbReference>
<organism>
    <name type="scientific">Pediculus humanus subsp. corporis</name>
    <name type="common">Body louse</name>
    <dbReference type="NCBI Taxonomy" id="121224"/>
    <lineage>
        <taxon>Eukaryota</taxon>
        <taxon>Metazoa</taxon>
        <taxon>Ecdysozoa</taxon>
        <taxon>Arthropoda</taxon>
        <taxon>Hexapoda</taxon>
        <taxon>Insecta</taxon>
        <taxon>Pterygota</taxon>
        <taxon>Neoptera</taxon>
        <taxon>Paraneoptera</taxon>
        <taxon>Psocodea</taxon>
        <taxon>Troctomorpha</taxon>
        <taxon>Phthiraptera</taxon>
        <taxon>Anoplura</taxon>
        <taxon>Pediculidae</taxon>
        <taxon>Pediculus</taxon>
    </lineage>
</organism>
<evidence type="ECO:0000256" key="6">
    <source>
        <dbReference type="PROSITE-ProRule" id="PRU00175"/>
    </source>
</evidence>
<dbReference type="PROSITE" id="PS00518">
    <property type="entry name" value="ZF_RING_1"/>
    <property type="match status" value="1"/>
</dbReference>
<reference evidence="10" key="1">
    <citation type="submission" date="2007-04" db="EMBL/GenBank/DDBJ databases">
        <title>Annotation of Pediculus humanus corporis strain USDA.</title>
        <authorList>
            <person name="Kirkness E."/>
            <person name="Hannick L."/>
            <person name="Hass B."/>
            <person name="Bruggner R."/>
            <person name="Lawson D."/>
            <person name="Bidwell S."/>
            <person name="Joardar V."/>
            <person name="Caler E."/>
            <person name="Walenz B."/>
            <person name="Inman J."/>
            <person name="Schobel S."/>
            <person name="Galinsky K."/>
            <person name="Amedeo P."/>
            <person name="Strausberg R."/>
        </authorList>
    </citation>
    <scope>NUCLEOTIDE SEQUENCE</scope>
    <source>
        <strain evidence="10">USDA</strain>
    </source>
</reference>
<evidence type="ECO:0000259" key="8">
    <source>
        <dbReference type="PROSITE" id="PS50089"/>
    </source>
</evidence>
<dbReference type="Proteomes" id="UP000009046">
    <property type="component" value="Unassembled WGS sequence"/>
</dbReference>
<evidence type="ECO:0000256" key="2">
    <source>
        <dbReference type="ARBA" id="ARBA00022490"/>
    </source>
</evidence>
<dbReference type="OrthoDB" id="6499288at2759"/>
<dbReference type="GO" id="GO:0043122">
    <property type="term" value="P:regulation of canonical NF-kappaB signal transduction"/>
    <property type="evidence" value="ECO:0007669"/>
    <property type="project" value="TreeGrafter"/>
</dbReference>
<feature type="domain" description="MATH" evidence="9">
    <location>
        <begin position="243"/>
        <end position="386"/>
    </location>
</feature>
<keyword evidence="12" id="KW-1185">Reference proteome</keyword>
<sequence>MQDSNLQSDMLGLDRQFECPICLSCLKEPVLTSCGHRFCSSCLNLWLESKGESCPVDGGILNKKLDLFPDHFTRREILNRTTICKLCKLEIGLSEMDEHVSSHHHHSSRASKKVSEDNGKGCCPFGTFGCDVDVTENTLKDHLEKDLNLHLNLVANSHLNLREKLLKNTDKMSDDVLAQESLMWEPQEKGKDRQNASLMRALYERVVVLEQRCHEQNAQMEKLKGRLEESNDRIREVSLRHACGQYLWRIDDFGKKIGSMKSGDKRVFFSEGFYTSPNGYKICGRINLSPVDSDMLSLLIHIMQTPHDHTLVWPFTGRIQFAIVHPTDSKLTIAETIMSRPDLDSFKKPARDINTKAFGYPQFISINKIFNNGYLIDDSLIVKLHVQEADKKLNVRNYSVRMFSNRCVSFI</sequence>
<dbReference type="eggNOG" id="KOG0297">
    <property type="taxonomic scope" value="Eukaryota"/>
</dbReference>
<dbReference type="PROSITE" id="PS50089">
    <property type="entry name" value="ZF_RING_2"/>
    <property type="match status" value="1"/>
</dbReference>
<dbReference type="InParanoid" id="E0VE99"/>
<dbReference type="Gene3D" id="3.30.40.10">
    <property type="entry name" value="Zinc/RING finger domain, C3HC4 (zinc finger)"/>
    <property type="match status" value="1"/>
</dbReference>
<reference evidence="10" key="2">
    <citation type="submission" date="2007-04" db="EMBL/GenBank/DDBJ databases">
        <title>The genome of the human body louse.</title>
        <authorList>
            <consortium name="The Human Body Louse Genome Consortium"/>
            <person name="Kirkness E."/>
            <person name="Walenz B."/>
            <person name="Hass B."/>
            <person name="Bruggner R."/>
            <person name="Strausberg R."/>
        </authorList>
    </citation>
    <scope>NUCLEOTIDE SEQUENCE</scope>
    <source>
        <strain evidence="10">USDA</strain>
    </source>
</reference>
<evidence type="ECO:0000313" key="12">
    <source>
        <dbReference type="Proteomes" id="UP000009046"/>
    </source>
</evidence>
<keyword evidence="7" id="KW-0175">Coiled coil</keyword>
<keyword evidence="3" id="KW-0479">Metal-binding</keyword>
<dbReference type="EMBL" id="DS235088">
    <property type="protein sequence ID" value="EEB11705.1"/>
    <property type="molecule type" value="Genomic_DNA"/>
</dbReference>